<evidence type="ECO:0000313" key="2">
    <source>
        <dbReference type="EMBL" id="MEC6898650.1"/>
    </source>
</evidence>
<dbReference type="EMBL" id="JAYXUD010000005">
    <property type="protein sequence ID" value="MEC6898650.1"/>
    <property type="molecule type" value="Genomic_DNA"/>
</dbReference>
<evidence type="ECO:0000256" key="1">
    <source>
        <dbReference type="SAM" id="SignalP"/>
    </source>
</evidence>
<name>A0ABU6LGF0_9GAMM</name>
<accession>A0ABU6LGF0</accession>
<feature type="chain" id="PRO_5045176155" evidence="1">
    <location>
        <begin position="28"/>
        <end position="438"/>
    </location>
</feature>
<keyword evidence="3" id="KW-1185">Reference proteome</keyword>
<gene>
    <name evidence="2" type="ORF">VXS00_08375</name>
</gene>
<dbReference type="RefSeq" id="WP_327767954.1">
    <property type="nucleotide sequence ID" value="NZ_JAYXUD010000005.1"/>
</dbReference>
<comment type="caution">
    <text evidence="2">The sequence shown here is derived from an EMBL/GenBank/DDBJ whole genome shotgun (WGS) entry which is preliminary data.</text>
</comment>
<dbReference type="Proteomes" id="UP001339429">
    <property type="component" value="Unassembled WGS sequence"/>
</dbReference>
<reference evidence="2 3" key="1">
    <citation type="submission" date="2024-01" db="EMBL/GenBank/DDBJ databases">
        <title>Active colonisers of the gastrointestinal tract of Atlantic salmon farmed in a warm water region.</title>
        <authorList>
            <person name="Bowman J.P."/>
        </authorList>
    </citation>
    <scope>NUCLEOTIDE SEQUENCE [LARGE SCALE GENOMIC DNA]</scope>
    <source>
        <strain evidence="2 3">S4MW1</strain>
    </source>
</reference>
<organism evidence="2 3">
    <name type="scientific">Photobacterium piscicola</name>
    <dbReference type="NCBI Taxonomy" id="1378299"/>
    <lineage>
        <taxon>Bacteria</taxon>
        <taxon>Pseudomonadati</taxon>
        <taxon>Pseudomonadota</taxon>
        <taxon>Gammaproteobacteria</taxon>
        <taxon>Vibrionales</taxon>
        <taxon>Vibrionaceae</taxon>
        <taxon>Photobacterium</taxon>
    </lineage>
</organism>
<feature type="signal peptide" evidence="1">
    <location>
        <begin position="1"/>
        <end position="27"/>
    </location>
</feature>
<protein>
    <submittedName>
        <fullName evidence="2">Outer membrane beta-barrel protein</fullName>
    </submittedName>
</protein>
<keyword evidence="1" id="KW-0732">Signal</keyword>
<proteinExistence type="predicted"/>
<sequence>MRLFKMKLCHVLLVGCTCAIYSSAANADNTFQESKHIDPFLGLEFSSFVSAGYGFDDNVFNQLDDHIIGSNFYFLKPSMSILGHRNTKDFGFYYSGNYRKYNNDIASYQGTSDQNYDDHNLTGVFTWELGFRHHLELLANYEIGHEALGTGVTNGFYFSDDAPLGQHATFDLFSITSPIQKTNKRANIKYTYGAKGAKGNIVFDLLQDRLNYDNYYKGPFSTYLNNENMIETDANIIFKYQYTERTRFDYKLIYKNYNYKDNQRDNDDFIIAFSLMSQITGKSKIEAMVSKVQKKMQDDNFSSIDWNVSYKWQPTDYSTLFVKSKSEEKEPENTGDFIKSFENSITWQHQFLGHITSSLSYKHISDKYQIRERTDRYDNVVFNLHYLFRPKIEFIFDYQYALFHTNKSTDPVLINDENYERRLGYEKNQFGLSVKVAI</sequence>
<evidence type="ECO:0000313" key="3">
    <source>
        <dbReference type="Proteomes" id="UP001339429"/>
    </source>
</evidence>